<comment type="cofactor">
    <cofactor evidence="1">
        <name>heme</name>
        <dbReference type="ChEBI" id="CHEBI:30413"/>
    </cofactor>
</comment>
<dbReference type="PANTHER" id="PTHR24305:SF227">
    <property type="entry name" value="P450, PUTATIVE (EUROFUNG)-RELATED"/>
    <property type="match status" value="1"/>
</dbReference>
<dbReference type="Gene3D" id="1.10.630.10">
    <property type="entry name" value="Cytochrome P450"/>
    <property type="match status" value="1"/>
</dbReference>
<keyword evidence="1" id="KW-0479">Metal-binding</keyword>
<keyword evidence="3" id="KW-1185">Reference proteome</keyword>
<proteinExistence type="predicted"/>
<dbReference type="OrthoDB" id="1470350at2759"/>
<dbReference type="AlphaFoldDB" id="A0A517L9L8"/>
<feature type="binding site" description="axial binding residue" evidence="1">
    <location>
        <position position="483"/>
    </location>
    <ligand>
        <name>heme</name>
        <dbReference type="ChEBI" id="CHEBI:30413"/>
    </ligand>
    <ligandPart>
        <name>Fe</name>
        <dbReference type="ChEBI" id="CHEBI:18248"/>
    </ligandPart>
</feature>
<keyword evidence="1" id="KW-0349">Heme</keyword>
<dbReference type="PANTHER" id="PTHR24305">
    <property type="entry name" value="CYTOCHROME P450"/>
    <property type="match status" value="1"/>
</dbReference>
<protein>
    <recommendedName>
        <fullName evidence="4">Cytochrome P450-dit2</fullName>
    </recommendedName>
</protein>
<evidence type="ECO:0000313" key="2">
    <source>
        <dbReference type="EMBL" id="QDS72332.1"/>
    </source>
</evidence>
<dbReference type="Proteomes" id="UP000316270">
    <property type="component" value="Chromosome 7"/>
</dbReference>
<organism evidence="2 3">
    <name type="scientific">Venturia effusa</name>
    <dbReference type="NCBI Taxonomy" id="50376"/>
    <lineage>
        <taxon>Eukaryota</taxon>
        <taxon>Fungi</taxon>
        <taxon>Dikarya</taxon>
        <taxon>Ascomycota</taxon>
        <taxon>Pezizomycotina</taxon>
        <taxon>Dothideomycetes</taxon>
        <taxon>Pleosporomycetidae</taxon>
        <taxon>Venturiales</taxon>
        <taxon>Venturiaceae</taxon>
        <taxon>Venturia</taxon>
    </lineage>
</organism>
<dbReference type="GO" id="GO:0005506">
    <property type="term" value="F:iron ion binding"/>
    <property type="evidence" value="ECO:0007669"/>
    <property type="project" value="InterPro"/>
</dbReference>
<dbReference type="InterPro" id="IPR036396">
    <property type="entry name" value="Cyt_P450_sf"/>
</dbReference>
<gene>
    <name evidence="2" type="ORF">FKW77_007834</name>
</gene>
<dbReference type="InterPro" id="IPR050121">
    <property type="entry name" value="Cytochrome_P450_monoxygenase"/>
</dbReference>
<name>A0A517L9L8_9PEZI</name>
<dbReference type="Pfam" id="PF00067">
    <property type="entry name" value="p450"/>
    <property type="match status" value="1"/>
</dbReference>
<evidence type="ECO:0000313" key="3">
    <source>
        <dbReference type="Proteomes" id="UP000316270"/>
    </source>
</evidence>
<dbReference type="GO" id="GO:0016705">
    <property type="term" value="F:oxidoreductase activity, acting on paired donors, with incorporation or reduction of molecular oxygen"/>
    <property type="evidence" value="ECO:0007669"/>
    <property type="project" value="InterPro"/>
</dbReference>
<dbReference type="CDD" id="cd11069">
    <property type="entry name" value="CYP_FUM15-like"/>
    <property type="match status" value="1"/>
</dbReference>
<dbReference type="SUPFAM" id="SSF48264">
    <property type="entry name" value="Cytochrome P450"/>
    <property type="match status" value="1"/>
</dbReference>
<keyword evidence="1" id="KW-0408">Iron</keyword>
<dbReference type="InterPro" id="IPR001128">
    <property type="entry name" value="Cyt_P450"/>
</dbReference>
<dbReference type="PRINTS" id="PR00463">
    <property type="entry name" value="EP450I"/>
</dbReference>
<dbReference type="InterPro" id="IPR002401">
    <property type="entry name" value="Cyt_P450_E_grp-I"/>
</dbReference>
<dbReference type="FunFam" id="1.10.630.10:FF:000051">
    <property type="entry name" value="Cytochrome P450 monooxygenase (Fum15)"/>
    <property type="match status" value="1"/>
</dbReference>
<dbReference type="GO" id="GO:0020037">
    <property type="term" value="F:heme binding"/>
    <property type="evidence" value="ECO:0007669"/>
    <property type="project" value="InterPro"/>
</dbReference>
<evidence type="ECO:0008006" key="4">
    <source>
        <dbReference type="Google" id="ProtNLM"/>
    </source>
</evidence>
<sequence>MALFLSATVAASVLLTRVATTYAPSESFVGTFFILLSGQLFVWLTWKVVILPKVFSPLRKLPQPRDGSFFMGQFWRILRDSDGEPMREWAATIPNNGLIRYNHALNAERVLVTSPKALGEVLVAKNYDFIKPPQFRTGLARLLGVGVLLAEGDEHKRQRRLLMPAFSYRHIKDLYPTFWSKSREATEAMTLAVKENPTSEKDDSSILEIGSWANRVTLDIIGLAGMGHDFNAIKNPESELNLCYRTVFTPNRAARLLGLAGLFLPSFILTNLPIKRNKEIEDARRLIRRVCQELIDEKRSSLEKGNASGKDILAVALESGGFTDENLIDQLMTFLAAGHETTASAMQWAIYLLCLHPGIQTRLRNAVREGLPSIGDPDSSITAAEVDKIAYLHAVCNEVLRLFPPVVLTLRIAAHDTEILGNPIPANTTIILSPWAINVSKELWGEDAADFDPERWLKPGQANSGGADSNYSFLTFLHGPRSCIGKDFSKAEFACLLAAWVGRFEMAFADEDFVLRIQGGVTSKPKGGLRVRVKALEGW</sequence>
<dbReference type="STRING" id="50376.A0A517L9L8"/>
<evidence type="ECO:0000256" key="1">
    <source>
        <dbReference type="PIRSR" id="PIRSR602401-1"/>
    </source>
</evidence>
<dbReference type="EMBL" id="CP042191">
    <property type="protein sequence ID" value="QDS72332.1"/>
    <property type="molecule type" value="Genomic_DNA"/>
</dbReference>
<dbReference type="GO" id="GO:0004497">
    <property type="term" value="F:monooxygenase activity"/>
    <property type="evidence" value="ECO:0007669"/>
    <property type="project" value="InterPro"/>
</dbReference>
<reference evidence="2 3" key="1">
    <citation type="submission" date="2019-07" db="EMBL/GenBank/DDBJ databases">
        <title>Finished genome of Venturia effusa.</title>
        <authorList>
            <person name="Young C.A."/>
            <person name="Cox M.P."/>
            <person name="Ganley A.R.D."/>
            <person name="David W.J."/>
        </authorList>
    </citation>
    <scope>NUCLEOTIDE SEQUENCE [LARGE SCALE GENOMIC DNA]</scope>
    <source>
        <strain evidence="3">albino</strain>
    </source>
</reference>
<accession>A0A517L9L8</accession>
<dbReference type="PRINTS" id="PR00385">
    <property type="entry name" value="P450"/>
</dbReference>